<accession>A0A2I0T0Q1</accession>
<reference evidence="2" key="1">
    <citation type="submission" date="2017-11" db="EMBL/GenBank/DDBJ databases">
        <authorList>
            <person name="Lima N.C."/>
            <person name="Parody-Merino A.M."/>
            <person name="Battley P.F."/>
            <person name="Fidler A.E."/>
            <person name="Prosdocimi F."/>
        </authorList>
    </citation>
    <scope>NUCLEOTIDE SEQUENCE [LARGE SCALE GENOMIC DNA]</scope>
</reference>
<dbReference type="OrthoDB" id="5800476at2759"/>
<dbReference type="Proteomes" id="UP000233556">
    <property type="component" value="Unassembled WGS sequence"/>
</dbReference>
<keyword evidence="2" id="KW-1185">Reference proteome</keyword>
<reference evidence="2" key="2">
    <citation type="submission" date="2017-12" db="EMBL/GenBank/DDBJ databases">
        <title>Genome sequence of the Bar-tailed Godwit (Limosa lapponica baueri).</title>
        <authorList>
            <person name="Lima N.C.B."/>
            <person name="Parody-Merino A.M."/>
            <person name="Battley P.F."/>
            <person name="Fidler A.E."/>
            <person name="Prosdocimi F."/>
        </authorList>
    </citation>
    <scope>NUCLEOTIDE SEQUENCE [LARGE SCALE GENOMIC DNA]</scope>
</reference>
<evidence type="ECO:0000313" key="1">
    <source>
        <dbReference type="EMBL" id="PKU27379.1"/>
    </source>
</evidence>
<dbReference type="Gene3D" id="3.30.200.20">
    <property type="entry name" value="Phosphorylase Kinase, domain 1"/>
    <property type="match status" value="1"/>
</dbReference>
<proteinExistence type="predicted"/>
<evidence type="ECO:0008006" key="3">
    <source>
        <dbReference type="Google" id="ProtNLM"/>
    </source>
</evidence>
<organism evidence="1 2">
    <name type="scientific">Limosa lapponica baueri</name>
    <dbReference type="NCBI Taxonomy" id="1758121"/>
    <lineage>
        <taxon>Eukaryota</taxon>
        <taxon>Metazoa</taxon>
        <taxon>Chordata</taxon>
        <taxon>Craniata</taxon>
        <taxon>Vertebrata</taxon>
        <taxon>Euteleostomi</taxon>
        <taxon>Archelosauria</taxon>
        <taxon>Archosauria</taxon>
        <taxon>Dinosauria</taxon>
        <taxon>Saurischia</taxon>
        <taxon>Theropoda</taxon>
        <taxon>Coelurosauria</taxon>
        <taxon>Aves</taxon>
        <taxon>Neognathae</taxon>
        <taxon>Neoaves</taxon>
        <taxon>Charadriiformes</taxon>
        <taxon>Scolopacidae</taxon>
        <taxon>Limosa</taxon>
    </lineage>
</organism>
<name>A0A2I0T0Q1_LIMLA</name>
<gene>
    <name evidence="1" type="ORF">llap_22317</name>
</gene>
<protein>
    <recommendedName>
        <fullName evidence="3">Casein kinase i</fullName>
    </recommendedName>
</protein>
<sequence length="113" mass="11899">MELRVGNRYRLGRKIGSGSFGDIYLGKEGGSLGDEGGRFWGSVEKAGRQAAVGAARCRARFQPRRGWAGAAPGTSFHPGWSSGCVAVPETPFGMKYVARGTATAISCLVDIMS</sequence>
<dbReference type="EMBL" id="KZ528016">
    <property type="protein sequence ID" value="PKU27379.1"/>
    <property type="molecule type" value="Genomic_DNA"/>
</dbReference>
<dbReference type="AlphaFoldDB" id="A0A2I0T0Q1"/>
<evidence type="ECO:0000313" key="2">
    <source>
        <dbReference type="Proteomes" id="UP000233556"/>
    </source>
</evidence>